<dbReference type="SUPFAM" id="SSF54001">
    <property type="entry name" value="Cysteine proteinases"/>
    <property type="match status" value="1"/>
</dbReference>
<dbReference type="eggNOG" id="COG1305">
    <property type="taxonomic scope" value="Bacteria"/>
</dbReference>
<evidence type="ECO:0000313" key="4">
    <source>
        <dbReference type="Proteomes" id="UP000027442"/>
    </source>
</evidence>
<keyword evidence="4" id="KW-1185">Reference proteome</keyword>
<feature type="chain" id="PRO_5001668757" evidence="1">
    <location>
        <begin position="21"/>
        <end position="872"/>
    </location>
</feature>
<protein>
    <submittedName>
        <fullName evidence="3">Transglutaminase-like protein</fullName>
    </submittedName>
</protein>
<organism evidence="3 4">
    <name type="scientific">Hoylesella loescheii DSM 19665 = JCM 12249 = ATCC 15930</name>
    <dbReference type="NCBI Taxonomy" id="1122985"/>
    <lineage>
        <taxon>Bacteria</taxon>
        <taxon>Pseudomonadati</taxon>
        <taxon>Bacteroidota</taxon>
        <taxon>Bacteroidia</taxon>
        <taxon>Bacteroidales</taxon>
        <taxon>Prevotellaceae</taxon>
        <taxon>Hoylesella</taxon>
    </lineage>
</organism>
<gene>
    <name evidence="3" type="ORF">HMPREF1991_01331</name>
</gene>
<dbReference type="AlphaFoldDB" id="A0A069QRX9"/>
<dbReference type="Gene3D" id="3.10.620.30">
    <property type="match status" value="1"/>
</dbReference>
<evidence type="ECO:0000259" key="2">
    <source>
        <dbReference type="SMART" id="SM00460"/>
    </source>
</evidence>
<dbReference type="EMBL" id="JNGW01000051">
    <property type="protein sequence ID" value="KDR52591.1"/>
    <property type="molecule type" value="Genomic_DNA"/>
</dbReference>
<sequence length="872" mass="98151">MRKLLLSLFIALTAFNAAQAGYYHFISDDKYRAQVHKDFTEKMQLVGKNFFSATQSVPSVAEQEALEFLYAYMPVADVTDYTTAFYLDNVKATFKAREEMPWGRTVPELLFRHFVMPIRVNNENLDNARIVLYDELKKRVEGLSMTEAILELNHWCHEHVTYQPSNARTLSPLACMKTAIGRCGEESTFTVAVLRTLGIPARQVYTPRWAHTDDNHAWVEAWADGQWHFLGACEPEPVLNLGWFNLPASRAMLMHTKAFGNYRGPEEVMLRTNNYTEINLIGNYAPTARIDFMVVDAAGKAVDKAKVEFKIYNYAEYYTAVNKFTDNRGRTFLTAGVGDMMVWASKNGAYGFAKASFGKDKSITIRLTRSARTDAKNMVGALDSTNIVPPVESAKLPEVSPEQAEANKLRLVKEDSIRHAYEATFYKPKKDGKVGTFLKKARGNWQTIYQFINSHTDRMDRALDLLATLPDKDLQDISLDILEDHFNAQSDQLSPRVEDEMIIAPFKQSFQEAFNKGLADSMRVDPTVLIDWTKHNIKLNPDTKALRIAQTPMGVWRSRLTDTRSRDIFFVSMARSLGIESRKDAVTGKVQYKRDSVWVDVDFDNAQQQVTPTGRLKLTYTAVPLLPSDPKYYSHFTLSKIVDGQARLLNFEEGDGNDNEGTTWANTFKNGYDLDAGTYLLVTGTRLANGGVLATHRFFNIAAGKTTEVALKMRRPSGQLNVLGNFDSESRFLKDGQEVSILSQTGRGYFTLALLGIGEEPTNHALRDLAKARATLDEWGRPFVLLFPNDADLQRFKNENFGTLPANIILGVDAEGKIRQQVAQAMKLANPSQMPVFIVADTFNRVVFCSQGYTIGMGEQLEKVAKMLETGK</sequence>
<dbReference type="PATRIC" id="fig|1122985.7.peg.1383"/>
<dbReference type="HOGENOM" id="CLU_325905_0_0_10"/>
<accession>A0A069QRX9</accession>
<dbReference type="InterPro" id="IPR002931">
    <property type="entry name" value="Transglutaminase-like"/>
</dbReference>
<keyword evidence="1" id="KW-0732">Signal</keyword>
<feature type="domain" description="Transglutaminase-like" evidence="2">
    <location>
        <begin position="175"/>
        <end position="234"/>
    </location>
</feature>
<dbReference type="Proteomes" id="UP000027442">
    <property type="component" value="Unassembled WGS sequence"/>
</dbReference>
<name>A0A069QRX9_HOYLO</name>
<dbReference type="InterPro" id="IPR038765">
    <property type="entry name" value="Papain-like_cys_pep_sf"/>
</dbReference>
<dbReference type="PANTHER" id="PTHR35532">
    <property type="entry name" value="SIMILAR TO POLYHYDROXYALKANOATE DEPOLYMERASE"/>
    <property type="match status" value="1"/>
</dbReference>
<evidence type="ECO:0000256" key="1">
    <source>
        <dbReference type="SAM" id="SignalP"/>
    </source>
</evidence>
<reference evidence="3 4" key="1">
    <citation type="submission" date="2013-08" db="EMBL/GenBank/DDBJ databases">
        <authorList>
            <person name="Weinstock G."/>
            <person name="Sodergren E."/>
            <person name="Wylie T."/>
            <person name="Fulton L."/>
            <person name="Fulton R."/>
            <person name="Fronick C."/>
            <person name="O'Laughlin M."/>
            <person name="Godfrey J."/>
            <person name="Miner T."/>
            <person name="Herter B."/>
            <person name="Appelbaum E."/>
            <person name="Cordes M."/>
            <person name="Lek S."/>
            <person name="Wollam A."/>
            <person name="Pepin K.H."/>
            <person name="Palsikar V.B."/>
            <person name="Mitreva M."/>
            <person name="Wilson R.K."/>
        </authorList>
    </citation>
    <scope>NUCLEOTIDE SEQUENCE [LARGE SCALE GENOMIC DNA]</scope>
    <source>
        <strain evidence="3 4">ATCC 15930</strain>
    </source>
</reference>
<dbReference type="RefSeq" id="WP_018966891.1">
    <property type="nucleotide sequence ID" value="NZ_KB899212.1"/>
</dbReference>
<proteinExistence type="predicted"/>
<dbReference type="PANTHER" id="PTHR35532:SF5">
    <property type="entry name" value="CARBOHYDRATE-BINDING DOMAIN-CONTAINING PROTEIN"/>
    <property type="match status" value="1"/>
</dbReference>
<evidence type="ECO:0000313" key="3">
    <source>
        <dbReference type="EMBL" id="KDR52591.1"/>
    </source>
</evidence>
<comment type="caution">
    <text evidence="3">The sequence shown here is derived from an EMBL/GenBank/DDBJ whole genome shotgun (WGS) entry which is preliminary data.</text>
</comment>
<dbReference type="SMART" id="SM00460">
    <property type="entry name" value="TGc"/>
    <property type="match status" value="1"/>
</dbReference>
<feature type="signal peptide" evidence="1">
    <location>
        <begin position="1"/>
        <end position="20"/>
    </location>
</feature>
<dbReference type="Gene3D" id="2.60.40.1120">
    <property type="entry name" value="Carboxypeptidase-like, regulatory domain"/>
    <property type="match status" value="1"/>
</dbReference>
<dbReference type="Pfam" id="PF01841">
    <property type="entry name" value="Transglut_core"/>
    <property type="match status" value="1"/>
</dbReference>